<dbReference type="AlphaFoldDB" id="A0AA45WIL5"/>
<dbReference type="GO" id="GO:0033214">
    <property type="term" value="P:siderophore-iron import into cell"/>
    <property type="evidence" value="ECO:0007669"/>
    <property type="project" value="TreeGrafter"/>
</dbReference>
<accession>A0AA45WIL5</accession>
<evidence type="ECO:0000256" key="8">
    <source>
        <dbReference type="SAM" id="Phobius"/>
    </source>
</evidence>
<feature type="transmembrane region" description="Helical" evidence="8">
    <location>
        <begin position="194"/>
        <end position="215"/>
    </location>
</feature>
<evidence type="ECO:0000256" key="5">
    <source>
        <dbReference type="ARBA" id="ARBA00022692"/>
    </source>
</evidence>
<gene>
    <name evidence="9" type="ORF">SAMN06265361_101127</name>
</gene>
<dbReference type="PANTHER" id="PTHR30472">
    <property type="entry name" value="FERRIC ENTEROBACTIN TRANSPORT SYSTEM PERMEASE PROTEIN"/>
    <property type="match status" value="1"/>
</dbReference>
<feature type="transmembrane region" description="Helical" evidence="8">
    <location>
        <begin position="283"/>
        <end position="301"/>
    </location>
</feature>
<dbReference type="SUPFAM" id="SSF81345">
    <property type="entry name" value="ABC transporter involved in vitamin B12 uptake, BtuC"/>
    <property type="match status" value="1"/>
</dbReference>
<name>A0AA45WIL5_9BACL</name>
<keyword evidence="5 8" id="KW-0812">Transmembrane</keyword>
<evidence type="ECO:0000256" key="2">
    <source>
        <dbReference type="ARBA" id="ARBA00007935"/>
    </source>
</evidence>
<dbReference type="InterPro" id="IPR037294">
    <property type="entry name" value="ABC_BtuC-like"/>
</dbReference>
<dbReference type="Gene3D" id="1.10.3470.10">
    <property type="entry name" value="ABC transporter involved in vitamin B12 uptake, BtuC"/>
    <property type="match status" value="1"/>
</dbReference>
<evidence type="ECO:0000256" key="6">
    <source>
        <dbReference type="ARBA" id="ARBA00022989"/>
    </source>
</evidence>
<reference evidence="9" key="1">
    <citation type="submission" date="2017-05" db="EMBL/GenBank/DDBJ databases">
        <authorList>
            <person name="Varghese N."/>
            <person name="Submissions S."/>
        </authorList>
    </citation>
    <scope>NUCLEOTIDE SEQUENCE</scope>
    <source>
        <strain evidence="9">DSM 45262</strain>
    </source>
</reference>
<dbReference type="InterPro" id="IPR000522">
    <property type="entry name" value="ABC_transptr_permease_BtuC"/>
</dbReference>
<dbReference type="GO" id="GO:0022857">
    <property type="term" value="F:transmembrane transporter activity"/>
    <property type="evidence" value="ECO:0007669"/>
    <property type="project" value="InterPro"/>
</dbReference>
<proteinExistence type="inferred from homology"/>
<feature type="transmembrane region" description="Helical" evidence="8">
    <location>
        <begin position="12"/>
        <end position="35"/>
    </location>
</feature>
<feature type="transmembrane region" description="Helical" evidence="8">
    <location>
        <begin position="66"/>
        <end position="85"/>
    </location>
</feature>
<dbReference type="Proteomes" id="UP001157946">
    <property type="component" value="Unassembled WGS sequence"/>
</dbReference>
<dbReference type="CDD" id="cd06550">
    <property type="entry name" value="TM_ABC_iron-siderophores_like"/>
    <property type="match status" value="1"/>
</dbReference>
<keyword evidence="7 8" id="KW-0472">Membrane</keyword>
<evidence type="ECO:0000256" key="1">
    <source>
        <dbReference type="ARBA" id="ARBA00004651"/>
    </source>
</evidence>
<feature type="transmembrane region" description="Helical" evidence="8">
    <location>
        <begin position="153"/>
        <end position="174"/>
    </location>
</feature>
<dbReference type="Pfam" id="PF01032">
    <property type="entry name" value="FecCD"/>
    <property type="match status" value="1"/>
</dbReference>
<dbReference type="EMBL" id="FXTU01000001">
    <property type="protein sequence ID" value="SMP00609.1"/>
    <property type="molecule type" value="Genomic_DNA"/>
</dbReference>
<feature type="transmembrane region" description="Helical" evidence="8">
    <location>
        <begin position="313"/>
        <end position="330"/>
    </location>
</feature>
<protein>
    <submittedName>
        <fullName evidence="9">Iron complex transport system permease protein</fullName>
    </submittedName>
</protein>
<keyword evidence="10" id="KW-1185">Reference proteome</keyword>
<feature type="transmembrane region" description="Helical" evidence="8">
    <location>
        <begin position="97"/>
        <end position="116"/>
    </location>
</feature>
<organism evidence="9 10">
    <name type="scientific">Laceyella tengchongensis</name>
    <dbReference type="NCBI Taxonomy" id="574699"/>
    <lineage>
        <taxon>Bacteria</taxon>
        <taxon>Bacillati</taxon>
        <taxon>Bacillota</taxon>
        <taxon>Bacilli</taxon>
        <taxon>Bacillales</taxon>
        <taxon>Thermoactinomycetaceae</taxon>
        <taxon>Laceyella</taxon>
    </lineage>
</organism>
<evidence type="ECO:0000313" key="10">
    <source>
        <dbReference type="Proteomes" id="UP001157946"/>
    </source>
</evidence>
<evidence type="ECO:0000256" key="7">
    <source>
        <dbReference type="ARBA" id="ARBA00023136"/>
    </source>
</evidence>
<comment type="similarity">
    <text evidence="2">Belongs to the binding-protein-dependent transport system permease family. FecCD subfamily.</text>
</comment>
<feature type="transmembrane region" description="Helical" evidence="8">
    <location>
        <begin position="245"/>
        <end position="271"/>
    </location>
</feature>
<dbReference type="FunFam" id="1.10.3470.10:FF:000001">
    <property type="entry name" value="Vitamin B12 ABC transporter permease BtuC"/>
    <property type="match status" value="1"/>
</dbReference>
<keyword evidence="4" id="KW-1003">Cell membrane</keyword>
<comment type="caution">
    <text evidence="9">The sequence shown here is derived from an EMBL/GenBank/DDBJ whole genome shotgun (WGS) entry which is preliminary data.</text>
</comment>
<keyword evidence="6 8" id="KW-1133">Transmembrane helix</keyword>
<evidence type="ECO:0000256" key="3">
    <source>
        <dbReference type="ARBA" id="ARBA00022448"/>
    </source>
</evidence>
<evidence type="ECO:0000313" key="9">
    <source>
        <dbReference type="EMBL" id="SMP00609.1"/>
    </source>
</evidence>
<dbReference type="GO" id="GO:0005886">
    <property type="term" value="C:plasma membrane"/>
    <property type="evidence" value="ECO:0007669"/>
    <property type="project" value="UniProtKB-SubCell"/>
</dbReference>
<dbReference type="RefSeq" id="WP_223248020.1">
    <property type="nucleotide sequence ID" value="NZ_FXTU01000001.1"/>
</dbReference>
<feature type="transmembrane region" description="Helical" evidence="8">
    <location>
        <begin position="122"/>
        <end position="141"/>
    </location>
</feature>
<comment type="subcellular location">
    <subcellularLocation>
        <location evidence="1">Cell membrane</location>
        <topology evidence="1">Multi-pass membrane protein</topology>
    </subcellularLocation>
</comment>
<dbReference type="PANTHER" id="PTHR30472:SF1">
    <property type="entry name" value="FE(3+) DICITRATE TRANSPORT SYSTEM PERMEASE PROTEIN FECC-RELATED"/>
    <property type="match status" value="1"/>
</dbReference>
<keyword evidence="3" id="KW-0813">Transport</keyword>
<sequence>MKEIAYSPGWKWTGLIGGVLLVGLLMVVSVSVGIMRIPFDVVIDSFTNFNGSNQHLIIQTTRVPRTLIAVMTGGSLAIAGAMMQALTRNPLASPATLGVNAGASLFIVIGVSFWGMTGISSLVSLGFVGAAIASFAVYFLGSAGRGGLTPIKLTLAGSAIWALFSSLTQGLLIMNEKGLEELLFWLTGSVEGRSLELAMPVFPFMVAGFILAFLLSRAVNILMMGDDVAVGLGVKTGFIKLMGSVVIVLLAGGAVAVAGPIVFVGLVVPHMVRWAVGTDHRWVFPYCLVYGAAMLLVADISGRLIMNQQEIPVGVMTALIGTPFFIYLAMRNGGERA</sequence>
<evidence type="ECO:0000256" key="4">
    <source>
        <dbReference type="ARBA" id="ARBA00022475"/>
    </source>
</evidence>